<gene>
    <name evidence="1" type="ORF">F2Q69_00061890</name>
</gene>
<sequence length="53" mass="5961">MRSRLCFDWKLSAEGAQPWKGYGMFRRDSSEMPCLVSSEVGKKKGSGDTCPRC</sequence>
<name>A0A8S9RDV0_BRACR</name>
<proteinExistence type="predicted"/>
<organism evidence="1 2">
    <name type="scientific">Brassica cretica</name>
    <name type="common">Mustard</name>
    <dbReference type="NCBI Taxonomy" id="69181"/>
    <lineage>
        <taxon>Eukaryota</taxon>
        <taxon>Viridiplantae</taxon>
        <taxon>Streptophyta</taxon>
        <taxon>Embryophyta</taxon>
        <taxon>Tracheophyta</taxon>
        <taxon>Spermatophyta</taxon>
        <taxon>Magnoliopsida</taxon>
        <taxon>eudicotyledons</taxon>
        <taxon>Gunneridae</taxon>
        <taxon>Pentapetalae</taxon>
        <taxon>rosids</taxon>
        <taxon>malvids</taxon>
        <taxon>Brassicales</taxon>
        <taxon>Brassicaceae</taxon>
        <taxon>Brassiceae</taxon>
        <taxon>Brassica</taxon>
    </lineage>
</organism>
<accession>A0A8S9RDV0</accession>
<evidence type="ECO:0000313" key="1">
    <source>
        <dbReference type="EMBL" id="KAF3571108.1"/>
    </source>
</evidence>
<evidence type="ECO:0000313" key="2">
    <source>
        <dbReference type="Proteomes" id="UP000712600"/>
    </source>
</evidence>
<protein>
    <submittedName>
        <fullName evidence="1">Uncharacterized protein</fullName>
    </submittedName>
</protein>
<comment type="caution">
    <text evidence="1">The sequence shown here is derived from an EMBL/GenBank/DDBJ whole genome shotgun (WGS) entry which is preliminary data.</text>
</comment>
<dbReference type="Proteomes" id="UP000712600">
    <property type="component" value="Unassembled WGS sequence"/>
</dbReference>
<reference evidence="1" key="1">
    <citation type="submission" date="2019-12" db="EMBL/GenBank/DDBJ databases">
        <title>Genome sequencing and annotation of Brassica cretica.</title>
        <authorList>
            <person name="Studholme D.J."/>
            <person name="Sarris P."/>
        </authorList>
    </citation>
    <scope>NUCLEOTIDE SEQUENCE</scope>
    <source>
        <strain evidence="1">PFS-109/04</strain>
        <tissue evidence="1">Leaf</tissue>
    </source>
</reference>
<dbReference type="EMBL" id="QGKX02000095">
    <property type="protein sequence ID" value="KAF3571108.1"/>
    <property type="molecule type" value="Genomic_DNA"/>
</dbReference>
<dbReference type="AlphaFoldDB" id="A0A8S9RDV0"/>